<dbReference type="InterPro" id="IPR023828">
    <property type="entry name" value="Peptidase_S8_Ser-AS"/>
</dbReference>
<name>A0AAU9LRY4_9ASTR</name>
<dbReference type="InterPro" id="IPR000209">
    <property type="entry name" value="Peptidase_S8/S53_dom"/>
</dbReference>
<keyword evidence="12" id="KW-1185">Reference proteome</keyword>
<dbReference type="CDD" id="cd02120">
    <property type="entry name" value="PA_subtilisin_like"/>
    <property type="match status" value="1"/>
</dbReference>
<dbReference type="Gene3D" id="3.40.50.200">
    <property type="entry name" value="Peptidase S8/S53 domain"/>
    <property type="match status" value="1"/>
</dbReference>
<feature type="active site" description="Charge relay system" evidence="6 7">
    <location>
        <position position="79"/>
    </location>
</feature>
<evidence type="ECO:0000256" key="4">
    <source>
        <dbReference type="ARBA" id="ARBA00022801"/>
    </source>
</evidence>
<evidence type="ECO:0000256" key="2">
    <source>
        <dbReference type="ARBA" id="ARBA00022670"/>
    </source>
</evidence>
<dbReference type="AlphaFoldDB" id="A0AAU9LRY4"/>
<organism evidence="11 12">
    <name type="scientific">Lactuca virosa</name>
    <dbReference type="NCBI Taxonomy" id="75947"/>
    <lineage>
        <taxon>Eukaryota</taxon>
        <taxon>Viridiplantae</taxon>
        <taxon>Streptophyta</taxon>
        <taxon>Embryophyta</taxon>
        <taxon>Tracheophyta</taxon>
        <taxon>Spermatophyta</taxon>
        <taxon>Magnoliopsida</taxon>
        <taxon>eudicotyledons</taxon>
        <taxon>Gunneridae</taxon>
        <taxon>Pentapetalae</taxon>
        <taxon>asterids</taxon>
        <taxon>campanulids</taxon>
        <taxon>Asterales</taxon>
        <taxon>Asteraceae</taxon>
        <taxon>Cichorioideae</taxon>
        <taxon>Cichorieae</taxon>
        <taxon>Lactucinae</taxon>
        <taxon>Lactuca</taxon>
    </lineage>
</organism>
<dbReference type="Proteomes" id="UP001157418">
    <property type="component" value="Unassembled WGS sequence"/>
</dbReference>
<dbReference type="GO" id="GO:0004252">
    <property type="term" value="F:serine-type endopeptidase activity"/>
    <property type="evidence" value="ECO:0007669"/>
    <property type="project" value="UniProtKB-UniRule"/>
</dbReference>
<dbReference type="PRINTS" id="PR00723">
    <property type="entry name" value="SUBTILISIN"/>
</dbReference>
<dbReference type="CDD" id="cd04852">
    <property type="entry name" value="Peptidases_S8_3"/>
    <property type="match status" value="1"/>
</dbReference>
<evidence type="ECO:0000256" key="7">
    <source>
        <dbReference type="PROSITE-ProRule" id="PRU01240"/>
    </source>
</evidence>
<evidence type="ECO:0000313" key="11">
    <source>
        <dbReference type="EMBL" id="CAH1417280.1"/>
    </source>
</evidence>
<evidence type="ECO:0000259" key="9">
    <source>
        <dbReference type="Pfam" id="PF00082"/>
    </source>
</evidence>
<gene>
    <name evidence="11" type="ORF">LVIROSA_LOCUS4977</name>
</gene>
<evidence type="ECO:0000259" key="10">
    <source>
        <dbReference type="Pfam" id="PF17766"/>
    </source>
</evidence>
<reference evidence="11 12" key="1">
    <citation type="submission" date="2022-01" db="EMBL/GenBank/DDBJ databases">
        <authorList>
            <person name="Xiong W."/>
            <person name="Schranz E."/>
        </authorList>
    </citation>
    <scope>NUCLEOTIDE SEQUENCE [LARGE SCALE GENOMIC DNA]</scope>
</reference>
<dbReference type="GO" id="GO:0006508">
    <property type="term" value="P:proteolysis"/>
    <property type="evidence" value="ECO:0007669"/>
    <property type="project" value="UniProtKB-KW"/>
</dbReference>
<feature type="active site" description="Charge relay system" evidence="6 7">
    <location>
        <position position="23"/>
    </location>
</feature>
<dbReference type="SUPFAM" id="SSF52743">
    <property type="entry name" value="Subtilisin-like"/>
    <property type="match status" value="1"/>
</dbReference>
<dbReference type="PROSITE" id="PS51892">
    <property type="entry name" value="SUBTILASE"/>
    <property type="match status" value="1"/>
</dbReference>
<proteinExistence type="inferred from homology"/>
<dbReference type="InterPro" id="IPR034197">
    <property type="entry name" value="Peptidases_S8_3"/>
</dbReference>
<comment type="caution">
    <text evidence="11">The sequence shown here is derived from an EMBL/GenBank/DDBJ whole genome shotgun (WGS) entry which is preliminary data.</text>
</comment>
<evidence type="ECO:0000256" key="3">
    <source>
        <dbReference type="ARBA" id="ARBA00022729"/>
    </source>
</evidence>
<dbReference type="PROSITE" id="PS00137">
    <property type="entry name" value="SUBTILASE_HIS"/>
    <property type="match status" value="1"/>
</dbReference>
<dbReference type="PANTHER" id="PTHR10795">
    <property type="entry name" value="PROPROTEIN CONVERTASE SUBTILISIN/KEXIN"/>
    <property type="match status" value="1"/>
</dbReference>
<evidence type="ECO:0000256" key="6">
    <source>
        <dbReference type="PIRSR" id="PIRSR615500-1"/>
    </source>
</evidence>
<keyword evidence="4 7" id="KW-0378">Hydrolase</keyword>
<evidence type="ECO:0000256" key="5">
    <source>
        <dbReference type="ARBA" id="ARBA00022825"/>
    </source>
</evidence>
<evidence type="ECO:0000313" key="12">
    <source>
        <dbReference type="Proteomes" id="UP001157418"/>
    </source>
</evidence>
<sequence length="645" mass="69017">MGFPTTIERSPRGESDTIIGIIDGGIWPESESFSDEGLGPVPARWKGECQGGTNFTCNRKIIGARYYGVEYSVRDMHGHGTHVASTIAGRQVNKVGYYGLAQGTARGGVSSARLAVYKACDVDCNMRDILTAFDDAISDGVDIISISVGSNDPLEFTSDPIAIGAFHAMQRGILTVNAAGNAGPGLYSVTGDAPWIFAVAASNTDRRIVTKLLLGDGTILMGNSINAFPSSNEELPLLYGKQVTSECSENEASYCHARCLDGNLVEQKVVLCDVDTNIDLVKAAGAIGCIVPNHGNNVSEVGPLPIAALNTHDINLVKTYQNSTRSPKVQIFKSQAINNQVAPLVASFSSRGPSRFISDILKPDITAPCVEILAAYSPMAPPSHTYIDKRSVKYNILSGTSMACPHVAAAAAFVKSFHPNWSPSAIKSALMTTTWEMNPNRSLDTEFAYGSGHIDPHKAKDPGLVYDTSKEDYHKIWCSIFQSILNTPCDANLTLRQLNYPSMAVEVDVNSAFVVSFPRTVTNVGKANSTYVASITGSTKLDVNVDPSILHFTSLNQRKSFVVTVSGKGIKSSLTVESVSLLWTDEDDIHKVRSPIVVYTGNTTGNTTSSAGASISPRNSSRSAPKMDAPPTKNGVPSYKTQMIK</sequence>
<dbReference type="Gene3D" id="3.50.30.30">
    <property type="match status" value="1"/>
</dbReference>
<accession>A0AAU9LRY4</accession>
<dbReference type="InterPro" id="IPR045051">
    <property type="entry name" value="SBT"/>
</dbReference>
<dbReference type="Gene3D" id="2.60.40.2310">
    <property type="match status" value="1"/>
</dbReference>
<dbReference type="EMBL" id="CAKMRJ010000002">
    <property type="protein sequence ID" value="CAH1417280.1"/>
    <property type="molecule type" value="Genomic_DNA"/>
</dbReference>
<feature type="domain" description="Subtilisin-like protease fibronectin type-III" evidence="10">
    <location>
        <begin position="497"/>
        <end position="598"/>
    </location>
</feature>
<feature type="region of interest" description="Disordered" evidence="8">
    <location>
        <begin position="607"/>
        <end position="645"/>
    </location>
</feature>
<dbReference type="InterPro" id="IPR015500">
    <property type="entry name" value="Peptidase_S8_subtilisin-rel"/>
</dbReference>
<protein>
    <recommendedName>
        <fullName evidence="13">Cucumisin</fullName>
    </recommendedName>
</protein>
<dbReference type="InterPro" id="IPR036852">
    <property type="entry name" value="Peptidase_S8/S53_dom_sf"/>
</dbReference>
<evidence type="ECO:0000256" key="8">
    <source>
        <dbReference type="SAM" id="MobiDB-lite"/>
    </source>
</evidence>
<keyword evidence="2 7" id="KW-0645">Protease</keyword>
<dbReference type="Pfam" id="PF17766">
    <property type="entry name" value="fn3_6"/>
    <property type="match status" value="1"/>
</dbReference>
<dbReference type="InterPro" id="IPR022398">
    <property type="entry name" value="Peptidase_S8_His-AS"/>
</dbReference>
<keyword evidence="3" id="KW-0732">Signal</keyword>
<evidence type="ECO:0008006" key="13">
    <source>
        <dbReference type="Google" id="ProtNLM"/>
    </source>
</evidence>
<dbReference type="PROSITE" id="PS00138">
    <property type="entry name" value="SUBTILASE_SER"/>
    <property type="match status" value="1"/>
</dbReference>
<feature type="active site" description="Charge relay system" evidence="6 7">
    <location>
        <position position="401"/>
    </location>
</feature>
<keyword evidence="5 7" id="KW-0720">Serine protease</keyword>
<feature type="domain" description="Peptidase S8/S53" evidence="9">
    <location>
        <begin position="15"/>
        <end position="450"/>
    </location>
</feature>
<dbReference type="Pfam" id="PF00082">
    <property type="entry name" value="Peptidase_S8"/>
    <property type="match status" value="1"/>
</dbReference>
<comment type="similarity">
    <text evidence="1 7">Belongs to the peptidase S8 family.</text>
</comment>
<dbReference type="InterPro" id="IPR041469">
    <property type="entry name" value="Subtilisin-like_FN3"/>
</dbReference>
<evidence type="ECO:0000256" key="1">
    <source>
        <dbReference type="ARBA" id="ARBA00011073"/>
    </source>
</evidence>